<dbReference type="SUPFAM" id="SSF88713">
    <property type="entry name" value="Glycoside hydrolase/deacetylase"/>
    <property type="match status" value="1"/>
</dbReference>
<dbReference type="InterPro" id="IPR002509">
    <property type="entry name" value="NODB_dom"/>
</dbReference>
<evidence type="ECO:0000313" key="2">
    <source>
        <dbReference type="EMBL" id="MFC7373065.1"/>
    </source>
</evidence>
<feature type="domain" description="NodB homology" evidence="1">
    <location>
        <begin position="170"/>
        <end position="355"/>
    </location>
</feature>
<dbReference type="CDD" id="cd10944">
    <property type="entry name" value="CE4_SmPgdA_like"/>
    <property type="match status" value="1"/>
</dbReference>
<protein>
    <submittedName>
        <fullName evidence="2">Polysaccharide deacetylase family protein</fullName>
    </submittedName>
</protein>
<evidence type="ECO:0000259" key="1">
    <source>
        <dbReference type="PROSITE" id="PS51677"/>
    </source>
</evidence>
<dbReference type="PANTHER" id="PTHR10587">
    <property type="entry name" value="GLYCOSYL TRANSFERASE-RELATED"/>
    <property type="match status" value="1"/>
</dbReference>
<dbReference type="Gene3D" id="3.20.20.370">
    <property type="entry name" value="Glycoside hydrolase/deacetylase"/>
    <property type="match status" value="1"/>
</dbReference>
<sequence length="367" mass="40587">MCFISLAAVLLFLERPSDVQASSAVSTIINKKGFITKETVVRRGAHVTYAQSGLLKAGEEVIAIVDFTNASGERWLKVQNTRISGWIPAAAFSRQTSVSPYTVKTTVSAAIRTSASSAYKILKTVPKDTILTVKQKFYNVSNEKWLYVQHGTTAGWMREDDTALAQAALKKAYLTFDDGPSSASGAALLNVLKQHGVAATFFMLEPQMRARPDLVKRMVSEGHTVGCHGVTHDKSKFYRDSHSALNEMTICQKTLQSISGVKSRLIRVPYGSKPMLTDSQKTALQKAGFLIWDWNVDSLDWKYTSGQYVSYTLNQIPAIERQKASPVVVLHDKNTTVQYLHQLISGLKTKGYGFSGLTETMTPMLFR</sequence>
<dbReference type="EMBL" id="JBHTCP010000049">
    <property type="protein sequence ID" value="MFC7373065.1"/>
    <property type="molecule type" value="Genomic_DNA"/>
</dbReference>
<comment type="caution">
    <text evidence="2">The sequence shown here is derived from an EMBL/GenBank/DDBJ whole genome shotgun (WGS) entry which is preliminary data.</text>
</comment>
<organism evidence="2 3">
    <name type="scientific">Fictibacillus iocasae</name>
    <dbReference type="NCBI Taxonomy" id="2715437"/>
    <lineage>
        <taxon>Bacteria</taxon>
        <taxon>Bacillati</taxon>
        <taxon>Bacillota</taxon>
        <taxon>Bacilli</taxon>
        <taxon>Bacillales</taxon>
        <taxon>Fictibacillaceae</taxon>
        <taxon>Fictibacillus</taxon>
    </lineage>
</organism>
<name>A0ABW2NUP5_9BACL</name>
<reference evidence="3" key="1">
    <citation type="journal article" date="2019" name="Int. J. Syst. Evol. Microbiol.">
        <title>The Global Catalogue of Microorganisms (GCM) 10K type strain sequencing project: providing services to taxonomists for standard genome sequencing and annotation.</title>
        <authorList>
            <consortium name="The Broad Institute Genomics Platform"/>
            <consortium name="The Broad Institute Genome Sequencing Center for Infectious Disease"/>
            <person name="Wu L."/>
            <person name="Ma J."/>
        </authorList>
    </citation>
    <scope>NUCLEOTIDE SEQUENCE [LARGE SCALE GENOMIC DNA]</scope>
    <source>
        <strain evidence="3">NBRC 106396</strain>
    </source>
</reference>
<dbReference type="Proteomes" id="UP001596549">
    <property type="component" value="Unassembled WGS sequence"/>
</dbReference>
<dbReference type="PROSITE" id="PS51677">
    <property type="entry name" value="NODB"/>
    <property type="match status" value="1"/>
</dbReference>
<gene>
    <name evidence="2" type="ORF">ACFQPF_15600</name>
</gene>
<proteinExistence type="predicted"/>
<dbReference type="InterPro" id="IPR011330">
    <property type="entry name" value="Glyco_hydro/deAcase_b/a-brl"/>
</dbReference>
<evidence type="ECO:0000313" key="3">
    <source>
        <dbReference type="Proteomes" id="UP001596549"/>
    </source>
</evidence>
<dbReference type="Pfam" id="PF01522">
    <property type="entry name" value="Polysacc_deac_1"/>
    <property type="match status" value="1"/>
</dbReference>
<dbReference type="Gene3D" id="2.30.30.40">
    <property type="entry name" value="SH3 Domains"/>
    <property type="match status" value="1"/>
</dbReference>
<dbReference type="InterPro" id="IPR050248">
    <property type="entry name" value="Polysacc_deacetylase_ArnD"/>
</dbReference>
<accession>A0ABW2NUP5</accession>
<keyword evidence="3" id="KW-1185">Reference proteome</keyword>
<dbReference type="PANTHER" id="PTHR10587:SF125">
    <property type="entry name" value="POLYSACCHARIDE DEACETYLASE YHEN-RELATED"/>
    <property type="match status" value="1"/>
</dbReference>